<evidence type="ECO:0000313" key="2">
    <source>
        <dbReference type="Proteomes" id="UP000468581"/>
    </source>
</evidence>
<reference evidence="1 2" key="1">
    <citation type="submission" date="2020-01" db="EMBL/GenBank/DDBJ databases">
        <title>Leptobacterium flavescens.</title>
        <authorList>
            <person name="Wang G."/>
        </authorList>
    </citation>
    <scope>NUCLEOTIDE SEQUENCE [LARGE SCALE GENOMIC DNA]</scope>
    <source>
        <strain evidence="1 2">KCTC 22160</strain>
    </source>
</reference>
<comment type="caution">
    <text evidence="1">The sequence shown here is derived from an EMBL/GenBank/DDBJ whole genome shotgun (WGS) entry which is preliminary data.</text>
</comment>
<name>A0A6P0UJ86_9FLAO</name>
<organism evidence="1 2">
    <name type="scientific">Leptobacterium flavescens</name>
    <dbReference type="NCBI Taxonomy" id="472055"/>
    <lineage>
        <taxon>Bacteria</taxon>
        <taxon>Pseudomonadati</taxon>
        <taxon>Bacteroidota</taxon>
        <taxon>Flavobacteriia</taxon>
        <taxon>Flavobacteriales</taxon>
        <taxon>Flavobacteriaceae</taxon>
        <taxon>Leptobacterium</taxon>
    </lineage>
</organism>
<dbReference type="AlphaFoldDB" id="A0A6P0UJ86"/>
<gene>
    <name evidence="1" type="ORF">GWK08_00515</name>
</gene>
<keyword evidence="2" id="KW-1185">Reference proteome</keyword>
<dbReference type="Proteomes" id="UP000468581">
    <property type="component" value="Unassembled WGS sequence"/>
</dbReference>
<evidence type="ECO:0000313" key="1">
    <source>
        <dbReference type="EMBL" id="NER11909.1"/>
    </source>
</evidence>
<accession>A0A6P0UJ86</accession>
<sequence length="212" mass="24472">MILLFWGLSGLFAYQIYQSINLPIKFEKVKKERFAEAIKKLKDIRDAQEAYRSVTGGFANDFESLVKFVDTAEFVLTQQRDSSYMEFSQVYKIDQLKEVVIIDTLGYRSVKDSLFGTSDRYRTMMDVPFAQNNEKFELKSDILDKNGYRAAVFEAKVKKDIILWDQPKDLLAQENEQVSVDEVNGTEIILGSLTDVSTNGNWPPLYDTKKDR</sequence>
<protein>
    <submittedName>
        <fullName evidence="1">Uncharacterized protein</fullName>
    </submittedName>
</protein>
<proteinExistence type="predicted"/>
<dbReference type="EMBL" id="JAABOO010000001">
    <property type="protein sequence ID" value="NER11909.1"/>
    <property type="molecule type" value="Genomic_DNA"/>
</dbReference>